<organism evidence="8 9">
    <name type="scientific">Trematosphaeria pertusa</name>
    <dbReference type="NCBI Taxonomy" id="390896"/>
    <lineage>
        <taxon>Eukaryota</taxon>
        <taxon>Fungi</taxon>
        <taxon>Dikarya</taxon>
        <taxon>Ascomycota</taxon>
        <taxon>Pezizomycotina</taxon>
        <taxon>Dothideomycetes</taxon>
        <taxon>Pleosporomycetidae</taxon>
        <taxon>Pleosporales</taxon>
        <taxon>Massarineae</taxon>
        <taxon>Trematosphaeriaceae</taxon>
        <taxon>Trematosphaeria</taxon>
    </lineage>
</organism>
<dbReference type="Pfam" id="PF20684">
    <property type="entry name" value="Fung_rhodopsin"/>
    <property type="match status" value="1"/>
</dbReference>
<keyword evidence="4 6" id="KW-0472">Membrane</keyword>
<feature type="domain" description="Rhodopsin" evidence="7">
    <location>
        <begin position="28"/>
        <end position="216"/>
    </location>
</feature>
<dbReference type="PANTHER" id="PTHR33048:SF47">
    <property type="entry name" value="INTEGRAL MEMBRANE PROTEIN-RELATED"/>
    <property type="match status" value="1"/>
</dbReference>
<evidence type="ECO:0000256" key="4">
    <source>
        <dbReference type="ARBA" id="ARBA00023136"/>
    </source>
</evidence>
<dbReference type="InterPro" id="IPR049326">
    <property type="entry name" value="Rhodopsin_dom_fungi"/>
</dbReference>
<keyword evidence="9" id="KW-1185">Reference proteome</keyword>
<keyword evidence="2 6" id="KW-0812">Transmembrane</keyword>
<evidence type="ECO:0000256" key="3">
    <source>
        <dbReference type="ARBA" id="ARBA00022989"/>
    </source>
</evidence>
<feature type="transmembrane region" description="Helical" evidence="6">
    <location>
        <begin position="173"/>
        <end position="197"/>
    </location>
</feature>
<comment type="similarity">
    <text evidence="5">Belongs to the SAT4 family.</text>
</comment>
<name>A0A6A6HT22_9PLEO</name>
<feature type="transmembrane region" description="Helical" evidence="6">
    <location>
        <begin position="131"/>
        <end position="153"/>
    </location>
</feature>
<evidence type="ECO:0000256" key="6">
    <source>
        <dbReference type="SAM" id="Phobius"/>
    </source>
</evidence>
<feature type="transmembrane region" description="Helical" evidence="6">
    <location>
        <begin position="6"/>
        <end position="31"/>
    </location>
</feature>
<evidence type="ECO:0000313" key="9">
    <source>
        <dbReference type="Proteomes" id="UP000800094"/>
    </source>
</evidence>
<dbReference type="RefSeq" id="XP_033675594.1">
    <property type="nucleotide sequence ID" value="XM_033820557.1"/>
</dbReference>
<comment type="subcellular location">
    <subcellularLocation>
        <location evidence="1">Membrane</location>
        <topology evidence="1">Multi-pass membrane protein</topology>
    </subcellularLocation>
</comment>
<gene>
    <name evidence="8" type="ORF">BU26DRAFT_202868</name>
</gene>
<evidence type="ECO:0000256" key="5">
    <source>
        <dbReference type="ARBA" id="ARBA00038359"/>
    </source>
</evidence>
<dbReference type="GO" id="GO:0016020">
    <property type="term" value="C:membrane"/>
    <property type="evidence" value="ECO:0007669"/>
    <property type="project" value="UniProtKB-SubCell"/>
</dbReference>
<protein>
    <recommendedName>
        <fullName evidence="7">Rhodopsin domain-containing protein</fullName>
    </recommendedName>
</protein>
<dbReference type="OrthoDB" id="10017208at2759"/>
<dbReference type="PANTHER" id="PTHR33048">
    <property type="entry name" value="PTH11-LIKE INTEGRAL MEMBRANE PROTEIN (AFU_ORTHOLOGUE AFUA_5G11245)"/>
    <property type="match status" value="1"/>
</dbReference>
<evidence type="ECO:0000256" key="1">
    <source>
        <dbReference type="ARBA" id="ARBA00004141"/>
    </source>
</evidence>
<evidence type="ECO:0000259" key="7">
    <source>
        <dbReference type="Pfam" id="PF20684"/>
    </source>
</evidence>
<sequence>MALTTRQVAVIAVGGVCVLISTLAVLCRALGRRITRTQWQLNDYLMLLAYFFALGFVGTSIAMTTDNYVGAHVADIPSTDLAEVMVHNRQNIIIACLLFTPCTVLVNLSITHFYTRIFPQAWLVRTCKLLMVFYVFYELAAITTCFLLCRPLAGLWDPAITHAKCLDIRMFWTVGSAGCLGFDLTTLALPMPVLWGLRMPDWRKKVRLTVLFGLGVV</sequence>
<accession>A0A6A6HT22</accession>
<proteinExistence type="inferred from homology"/>
<dbReference type="GeneID" id="54573887"/>
<evidence type="ECO:0000256" key="2">
    <source>
        <dbReference type="ARBA" id="ARBA00022692"/>
    </source>
</evidence>
<feature type="transmembrane region" description="Helical" evidence="6">
    <location>
        <begin position="43"/>
        <end position="63"/>
    </location>
</feature>
<dbReference type="AlphaFoldDB" id="A0A6A6HT22"/>
<dbReference type="InterPro" id="IPR052337">
    <property type="entry name" value="SAT4-like"/>
</dbReference>
<evidence type="ECO:0000313" key="8">
    <source>
        <dbReference type="EMBL" id="KAF2240590.1"/>
    </source>
</evidence>
<reference evidence="8" key="1">
    <citation type="journal article" date="2020" name="Stud. Mycol.">
        <title>101 Dothideomycetes genomes: a test case for predicting lifestyles and emergence of pathogens.</title>
        <authorList>
            <person name="Haridas S."/>
            <person name="Albert R."/>
            <person name="Binder M."/>
            <person name="Bloem J."/>
            <person name="Labutti K."/>
            <person name="Salamov A."/>
            <person name="Andreopoulos B."/>
            <person name="Baker S."/>
            <person name="Barry K."/>
            <person name="Bills G."/>
            <person name="Bluhm B."/>
            <person name="Cannon C."/>
            <person name="Castanera R."/>
            <person name="Culley D."/>
            <person name="Daum C."/>
            <person name="Ezra D."/>
            <person name="Gonzalez J."/>
            <person name="Henrissat B."/>
            <person name="Kuo A."/>
            <person name="Liang C."/>
            <person name="Lipzen A."/>
            <person name="Lutzoni F."/>
            <person name="Magnuson J."/>
            <person name="Mondo S."/>
            <person name="Nolan M."/>
            <person name="Ohm R."/>
            <person name="Pangilinan J."/>
            <person name="Park H.-J."/>
            <person name="Ramirez L."/>
            <person name="Alfaro M."/>
            <person name="Sun H."/>
            <person name="Tritt A."/>
            <person name="Yoshinaga Y."/>
            <person name="Zwiers L.-H."/>
            <person name="Turgeon B."/>
            <person name="Goodwin S."/>
            <person name="Spatafora J."/>
            <person name="Crous P."/>
            <person name="Grigoriev I."/>
        </authorList>
    </citation>
    <scope>NUCLEOTIDE SEQUENCE</scope>
    <source>
        <strain evidence="8">CBS 122368</strain>
    </source>
</reference>
<keyword evidence="3 6" id="KW-1133">Transmembrane helix</keyword>
<feature type="transmembrane region" description="Helical" evidence="6">
    <location>
        <begin position="92"/>
        <end position="110"/>
    </location>
</feature>
<dbReference type="EMBL" id="ML987216">
    <property type="protein sequence ID" value="KAF2240590.1"/>
    <property type="molecule type" value="Genomic_DNA"/>
</dbReference>
<dbReference type="Proteomes" id="UP000800094">
    <property type="component" value="Unassembled WGS sequence"/>
</dbReference>